<dbReference type="Pfam" id="PF13460">
    <property type="entry name" value="NAD_binding_10"/>
    <property type="match status" value="1"/>
</dbReference>
<dbReference type="PANTHER" id="PTHR14194:SF86">
    <property type="entry name" value="OS05G0110300 PROTEIN"/>
    <property type="match status" value="1"/>
</dbReference>
<protein>
    <recommendedName>
        <fullName evidence="2">NAD(P)-binding domain-containing protein</fullName>
    </recommendedName>
</protein>
<dbReference type="InterPro" id="IPR036291">
    <property type="entry name" value="NAD(P)-bd_dom_sf"/>
</dbReference>
<feature type="region of interest" description="Disordered" evidence="1">
    <location>
        <begin position="296"/>
        <end position="317"/>
    </location>
</feature>
<dbReference type="InParanoid" id="D8LIZ7"/>
<dbReference type="OrthoDB" id="419598at2759"/>
<keyword evidence="4" id="KW-1185">Reference proteome</keyword>
<dbReference type="SUPFAM" id="SSF51735">
    <property type="entry name" value="NAD(P)-binding Rossmann-fold domains"/>
    <property type="match status" value="1"/>
</dbReference>
<evidence type="ECO:0000259" key="2">
    <source>
        <dbReference type="Pfam" id="PF13460"/>
    </source>
</evidence>
<feature type="compositionally biased region" description="Polar residues" evidence="1">
    <location>
        <begin position="296"/>
        <end position="306"/>
    </location>
</feature>
<accession>D8LIZ7</accession>
<dbReference type="AlphaFoldDB" id="D8LIZ7"/>
<dbReference type="InterPro" id="IPR044163">
    <property type="entry name" value="SARED1-like"/>
</dbReference>
<sequence>MLTHGRGLALVGVVNAMRVSSGFFLAAGLATTGASQTGSNHVSNHRTISSGSSVIMSAEEAGAPSTARRVLVTGAGGRTGGIVFEKLLDKEGYATKGMVRTEKSANNLKKKCKTEVLDSNIAIADLTTPGLLAAALEGMEAVVLCTSAVPKIYPFSIAKVMFKKMILRSEDPGRPKFYWCENGTPEEVDWLGAKALIDAAKSAGVKHFVYVGSMGGTQPDNFLNTIGKQEDGTGGDILLWKRAKNTLSRPERRTRTSTRGASWTRREASGNWCLTRTTRCSRGSLGASRARTSHSSAWSAWRSTPQKIGRSMRPAMKKERERSRLISRLSWRACREPRTTPRLLRQRPCD</sequence>
<reference evidence="3 4" key="1">
    <citation type="journal article" date="2010" name="Nature">
        <title>The Ectocarpus genome and the independent evolution of multicellularity in brown algae.</title>
        <authorList>
            <person name="Cock J.M."/>
            <person name="Sterck L."/>
            <person name="Rouze P."/>
            <person name="Scornet D."/>
            <person name="Allen A.E."/>
            <person name="Amoutzias G."/>
            <person name="Anthouard V."/>
            <person name="Artiguenave F."/>
            <person name="Aury J.M."/>
            <person name="Badger J.H."/>
            <person name="Beszteri B."/>
            <person name="Billiau K."/>
            <person name="Bonnet E."/>
            <person name="Bothwell J.H."/>
            <person name="Bowler C."/>
            <person name="Boyen C."/>
            <person name="Brownlee C."/>
            <person name="Carrano C.J."/>
            <person name="Charrier B."/>
            <person name="Cho G.Y."/>
            <person name="Coelho S.M."/>
            <person name="Collen J."/>
            <person name="Corre E."/>
            <person name="Da Silva C."/>
            <person name="Delage L."/>
            <person name="Delaroque N."/>
            <person name="Dittami S.M."/>
            <person name="Doulbeau S."/>
            <person name="Elias M."/>
            <person name="Farnham G."/>
            <person name="Gachon C.M."/>
            <person name="Gschloessl B."/>
            <person name="Heesch S."/>
            <person name="Jabbari K."/>
            <person name="Jubin C."/>
            <person name="Kawai H."/>
            <person name="Kimura K."/>
            <person name="Kloareg B."/>
            <person name="Kupper F.C."/>
            <person name="Lang D."/>
            <person name="Le Bail A."/>
            <person name="Leblanc C."/>
            <person name="Lerouge P."/>
            <person name="Lohr M."/>
            <person name="Lopez P.J."/>
            <person name="Martens C."/>
            <person name="Maumus F."/>
            <person name="Michel G."/>
            <person name="Miranda-Saavedra D."/>
            <person name="Morales J."/>
            <person name="Moreau H."/>
            <person name="Motomura T."/>
            <person name="Nagasato C."/>
            <person name="Napoli C.A."/>
            <person name="Nelson D.R."/>
            <person name="Nyvall-Collen P."/>
            <person name="Peters A.F."/>
            <person name="Pommier C."/>
            <person name="Potin P."/>
            <person name="Poulain J."/>
            <person name="Quesneville H."/>
            <person name="Read B."/>
            <person name="Rensing S.A."/>
            <person name="Ritter A."/>
            <person name="Rousvoal S."/>
            <person name="Samanta M."/>
            <person name="Samson G."/>
            <person name="Schroeder D.C."/>
            <person name="Segurens B."/>
            <person name="Strittmatter M."/>
            <person name="Tonon T."/>
            <person name="Tregear J.W."/>
            <person name="Valentin K."/>
            <person name="von Dassow P."/>
            <person name="Yamagishi T."/>
            <person name="Van de Peer Y."/>
            <person name="Wincker P."/>
        </authorList>
    </citation>
    <scope>NUCLEOTIDE SEQUENCE [LARGE SCALE GENOMIC DNA]</scope>
    <source>
        <strain evidence="4">Ec32 / CCAP1310/4</strain>
    </source>
</reference>
<dbReference type="EMBL" id="FN649733">
    <property type="protein sequence ID" value="CBN76881.1"/>
    <property type="molecule type" value="Genomic_DNA"/>
</dbReference>
<gene>
    <name evidence="3" type="ORF">Esi_0023_0146</name>
</gene>
<dbReference type="InterPro" id="IPR016040">
    <property type="entry name" value="NAD(P)-bd_dom"/>
</dbReference>
<dbReference type="GO" id="GO:0016491">
    <property type="term" value="F:oxidoreductase activity"/>
    <property type="evidence" value="ECO:0007669"/>
    <property type="project" value="InterPro"/>
</dbReference>
<evidence type="ECO:0000313" key="3">
    <source>
        <dbReference type="EMBL" id="CBN76881.1"/>
    </source>
</evidence>
<feature type="domain" description="NAD(P)-binding" evidence="2">
    <location>
        <begin position="74"/>
        <end position="243"/>
    </location>
</feature>
<evidence type="ECO:0000256" key="1">
    <source>
        <dbReference type="SAM" id="MobiDB-lite"/>
    </source>
</evidence>
<evidence type="ECO:0000313" key="4">
    <source>
        <dbReference type="Proteomes" id="UP000002630"/>
    </source>
</evidence>
<dbReference type="PANTHER" id="PTHR14194">
    <property type="entry name" value="NITROGEN METABOLIC REGULATION PROTEIN NMR-RELATED"/>
    <property type="match status" value="1"/>
</dbReference>
<organism evidence="3 4">
    <name type="scientific">Ectocarpus siliculosus</name>
    <name type="common">Brown alga</name>
    <name type="synonym">Conferva siliculosa</name>
    <dbReference type="NCBI Taxonomy" id="2880"/>
    <lineage>
        <taxon>Eukaryota</taxon>
        <taxon>Sar</taxon>
        <taxon>Stramenopiles</taxon>
        <taxon>Ochrophyta</taxon>
        <taxon>PX clade</taxon>
        <taxon>Phaeophyceae</taxon>
        <taxon>Ectocarpales</taxon>
        <taxon>Ectocarpaceae</taxon>
        <taxon>Ectocarpus</taxon>
    </lineage>
</organism>
<proteinExistence type="predicted"/>
<dbReference type="EMBL" id="FN648409">
    <property type="protein sequence ID" value="CBN76881.1"/>
    <property type="molecule type" value="Genomic_DNA"/>
</dbReference>
<dbReference type="Proteomes" id="UP000002630">
    <property type="component" value="Linkage Group LG08"/>
</dbReference>
<name>D8LIZ7_ECTSI</name>
<dbReference type="Gene3D" id="3.40.50.720">
    <property type="entry name" value="NAD(P)-binding Rossmann-like Domain"/>
    <property type="match status" value="1"/>
</dbReference>
<dbReference type="STRING" id="2880.D8LIZ7"/>
<dbReference type="eggNOG" id="KOG1203">
    <property type="taxonomic scope" value="Eukaryota"/>
</dbReference>